<dbReference type="Proteomes" id="UP000297948">
    <property type="component" value="Unassembled WGS sequence"/>
</dbReference>
<dbReference type="AlphaFoldDB" id="A0A4Z0FZL6"/>
<sequence>MEKLDIRSVRDMSQETQKVSSGILDILSLKKGKVTEPGPGTLPCSGYSGGEEVRRMHHPWSVYDVPVEDLYEAMDRLRSELPKNGWKIIKDEPDRSRAKTPQIVANYTRGNFSADIRLLDQRKYRDKESLIMVTVVSDCFRSNESGSRAAG</sequence>
<dbReference type="RefSeq" id="WP_135342248.1">
    <property type="nucleotide sequence ID" value="NZ_JBHLTX010000026.1"/>
</dbReference>
<dbReference type="EMBL" id="SRID01000500">
    <property type="protein sequence ID" value="TGA87668.1"/>
    <property type="molecule type" value="Genomic_DNA"/>
</dbReference>
<evidence type="ECO:0000313" key="2">
    <source>
        <dbReference type="Proteomes" id="UP000297948"/>
    </source>
</evidence>
<proteinExistence type="predicted"/>
<dbReference type="OrthoDB" id="4282368at2"/>
<protein>
    <submittedName>
        <fullName evidence="1">Uncharacterized protein</fullName>
    </submittedName>
</protein>
<gene>
    <name evidence="1" type="ORF">E4099_29930</name>
</gene>
<comment type="caution">
    <text evidence="1">The sequence shown here is derived from an EMBL/GenBank/DDBJ whole genome shotgun (WGS) entry which is preliminary data.</text>
</comment>
<accession>A0A4Z0FZL6</accession>
<name>A0A4Z0FZL6_9ACTN</name>
<organism evidence="1 2">
    <name type="scientific">Streptomyces palmae</name>
    <dbReference type="NCBI Taxonomy" id="1701085"/>
    <lineage>
        <taxon>Bacteria</taxon>
        <taxon>Bacillati</taxon>
        <taxon>Actinomycetota</taxon>
        <taxon>Actinomycetes</taxon>
        <taxon>Kitasatosporales</taxon>
        <taxon>Streptomycetaceae</taxon>
        <taxon>Streptomyces</taxon>
    </lineage>
</organism>
<keyword evidence="2" id="KW-1185">Reference proteome</keyword>
<reference evidence="1 2" key="1">
    <citation type="submission" date="2019-03" db="EMBL/GenBank/DDBJ databases">
        <authorList>
            <person name="Gonzalez-Pimentel J.L."/>
        </authorList>
    </citation>
    <scope>NUCLEOTIDE SEQUENCE [LARGE SCALE GENOMIC DNA]</scope>
    <source>
        <strain evidence="1 2">JCM 31289</strain>
    </source>
</reference>
<evidence type="ECO:0000313" key="1">
    <source>
        <dbReference type="EMBL" id="TGA87668.1"/>
    </source>
</evidence>